<dbReference type="WBParaSite" id="nRc.2.0.1.t10572-RA">
    <property type="protein sequence ID" value="nRc.2.0.1.t10572-RA"/>
    <property type="gene ID" value="nRc.2.0.1.g10572"/>
</dbReference>
<proteinExistence type="predicted"/>
<organism evidence="2 3">
    <name type="scientific">Romanomermis culicivorax</name>
    <name type="common">Nematode worm</name>
    <dbReference type="NCBI Taxonomy" id="13658"/>
    <lineage>
        <taxon>Eukaryota</taxon>
        <taxon>Metazoa</taxon>
        <taxon>Ecdysozoa</taxon>
        <taxon>Nematoda</taxon>
        <taxon>Enoplea</taxon>
        <taxon>Dorylaimia</taxon>
        <taxon>Mermithida</taxon>
        <taxon>Mermithoidea</taxon>
        <taxon>Mermithidae</taxon>
        <taxon>Romanomermis</taxon>
    </lineage>
</organism>
<dbReference type="AlphaFoldDB" id="A0A915I9M7"/>
<sequence>MVSTTTRTKSTATKSTSTTTASHRDQRTAKNDNVTTIGYRRPNREKLNHILLLRMTERTLNRKRTKYERWKLILYDKDRGAFLDRTLKQWGTDV</sequence>
<keyword evidence="2" id="KW-1185">Reference proteome</keyword>
<evidence type="ECO:0000313" key="3">
    <source>
        <dbReference type="WBParaSite" id="nRc.2.0.1.t10572-RA"/>
    </source>
</evidence>
<accession>A0A915I9M7</accession>
<evidence type="ECO:0000256" key="1">
    <source>
        <dbReference type="SAM" id="MobiDB-lite"/>
    </source>
</evidence>
<evidence type="ECO:0000313" key="2">
    <source>
        <dbReference type="Proteomes" id="UP000887565"/>
    </source>
</evidence>
<name>A0A915I9M7_ROMCU</name>
<feature type="region of interest" description="Disordered" evidence="1">
    <location>
        <begin position="1"/>
        <end position="41"/>
    </location>
</feature>
<dbReference type="Proteomes" id="UP000887565">
    <property type="component" value="Unplaced"/>
</dbReference>
<reference evidence="3" key="1">
    <citation type="submission" date="2022-11" db="UniProtKB">
        <authorList>
            <consortium name="WormBaseParasite"/>
        </authorList>
    </citation>
    <scope>IDENTIFICATION</scope>
</reference>
<protein>
    <submittedName>
        <fullName evidence="3">Uncharacterized protein</fullName>
    </submittedName>
</protein>
<feature type="compositionally biased region" description="Low complexity" evidence="1">
    <location>
        <begin position="1"/>
        <end position="21"/>
    </location>
</feature>